<comment type="caution">
    <text evidence="5">The sequence shown here is derived from an EMBL/GenBank/DDBJ whole genome shotgun (WGS) entry which is preliminary data.</text>
</comment>
<evidence type="ECO:0000313" key="6">
    <source>
        <dbReference type="Proteomes" id="UP000017840"/>
    </source>
</evidence>
<organism evidence="5 6">
    <name type="scientific">Candidatus Halobonum tyrrellensis G22</name>
    <dbReference type="NCBI Taxonomy" id="1324957"/>
    <lineage>
        <taxon>Archaea</taxon>
        <taxon>Methanobacteriati</taxon>
        <taxon>Methanobacteriota</taxon>
        <taxon>Stenosarchaea group</taxon>
        <taxon>Halobacteria</taxon>
        <taxon>Halobacteriales</taxon>
        <taxon>Haloferacaceae</taxon>
        <taxon>Candidatus Halobonum</taxon>
    </lineage>
</organism>
<dbReference type="InterPro" id="IPR002068">
    <property type="entry name" value="A-crystallin/Hsp20_dom"/>
</dbReference>
<dbReference type="SUPFAM" id="SSF49764">
    <property type="entry name" value="HSP20-like chaperones"/>
    <property type="match status" value="1"/>
</dbReference>
<dbReference type="EMBL" id="ASGZ01000052">
    <property type="protein sequence ID" value="ESP87705.1"/>
    <property type="molecule type" value="Genomic_DNA"/>
</dbReference>
<feature type="region of interest" description="Disordered" evidence="3">
    <location>
        <begin position="76"/>
        <end position="108"/>
    </location>
</feature>
<dbReference type="CDD" id="cd06464">
    <property type="entry name" value="ACD_sHsps-like"/>
    <property type="match status" value="1"/>
</dbReference>
<comment type="similarity">
    <text evidence="1 2">Belongs to the small heat shock protein (HSP20) family.</text>
</comment>
<gene>
    <name evidence="5" type="ORF">K933_12830</name>
</gene>
<accession>V4HAH1</accession>
<dbReference type="RefSeq" id="WP_023395141.1">
    <property type="nucleotide sequence ID" value="NZ_ASGZ01000052.1"/>
</dbReference>
<dbReference type="PROSITE" id="PS01031">
    <property type="entry name" value="SHSP"/>
    <property type="match status" value="1"/>
</dbReference>
<feature type="region of interest" description="Disordered" evidence="3">
    <location>
        <begin position="24"/>
        <end position="43"/>
    </location>
</feature>
<evidence type="ECO:0000259" key="4">
    <source>
        <dbReference type="PROSITE" id="PS01031"/>
    </source>
</evidence>
<evidence type="ECO:0000256" key="1">
    <source>
        <dbReference type="PROSITE-ProRule" id="PRU00285"/>
    </source>
</evidence>
<dbReference type="eggNOG" id="arCOG01832">
    <property type="taxonomic scope" value="Archaea"/>
</dbReference>
<sequence>MSRRNPFEDVEALFDRMNRELEELGRQMEGGGGAAGRPGADVAETDDSLVVTLDLPGFDLDDITVTVDDRELVVTADREESESSAAADEPGARYHRRERSRRGTSRRLRLPVDVRGEAASAEYERGVLTVTLPKERTGGGGTRIDVE</sequence>
<dbReference type="InterPro" id="IPR008978">
    <property type="entry name" value="HSP20-like_chaperone"/>
</dbReference>
<dbReference type="STRING" id="1324957.K933_12830"/>
<reference evidence="5 6" key="1">
    <citation type="journal article" date="2013" name="Genome Announc.">
        <title>Draft Genome Sequence of 'Candidatus Halobonum tyrrellensis' Strain G22, Isolated from the Hypersaline Waters of Lake Tyrrell, Australia.</title>
        <authorList>
            <person name="Ugalde J.A."/>
            <person name="Narasingarao P."/>
            <person name="Kuo S."/>
            <person name="Podell S."/>
            <person name="Allen E.E."/>
        </authorList>
    </citation>
    <scope>NUCLEOTIDE SEQUENCE [LARGE SCALE GENOMIC DNA]</scope>
    <source>
        <strain evidence="5 6">G22</strain>
    </source>
</reference>
<evidence type="ECO:0000256" key="3">
    <source>
        <dbReference type="SAM" id="MobiDB-lite"/>
    </source>
</evidence>
<dbReference type="Gene3D" id="2.60.40.790">
    <property type="match status" value="1"/>
</dbReference>
<keyword evidence="6" id="KW-1185">Reference proteome</keyword>
<dbReference type="Pfam" id="PF00011">
    <property type="entry name" value="HSP20"/>
    <property type="match status" value="1"/>
</dbReference>
<dbReference type="Proteomes" id="UP000017840">
    <property type="component" value="Unassembled WGS sequence"/>
</dbReference>
<name>V4HAH1_9EURY</name>
<protein>
    <submittedName>
        <fullName evidence="5">Hsp20-type chaperone</fullName>
    </submittedName>
</protein>
<feature type="compositionally biased region" description="Basic residues" evidence="3">
    <location>
        <begin position="93"/>
        <end position="108"/>
    </location>
</feature>
<dbReference type="InterPro" id="IPR031107">
    <property type="entry name" value="Small_HSP"/>
</dbReference>
<dbReference type="AlphaFoldDB" id="V4HAH1"/>
<evidence type="ECO:0000256" key="2">
    <source>
        <dbReference type="RuleBase" id="RU003616"/>
    </source>
</evidence>
<evidence type="ECO:0000313" key="5">
    <source>
        <dbReference type="EMBL" id="ESP87705.1"/>
    </source>
</evidence>
<proteinExistence type="inferred from homology"/>
<dbReference type="PANTHER" id="PTHR11527">
    <property type="entry name" value="HEAT-SHOCK PROTEIN 20 FAMILY MEMBER"/>
    <property type="match status" value="1"/>
</dbReference>
<feature type="domain" description="SHSP" evidence="4">
    <location>
        <begin position="31"/>
        <end position="147"/>
    </location>
</feature>
<dbReference type="OrthoDB" id="198277at2157"/>